<name>A0A0G4FPM7_VITBC</name>
<feature type="domain" description="MHD1" evidence="2">
    <location>
        <begin position="1839"/>
        <end position="1972"/>
    </location>
</feature>
<dbReference type="VEuPathDB" id="CryptoDB:Vbra_702"/>
<feature type="region of interest" description="Disordered" evidence="1">
    <location>
        <begin position="2211"/>
        <end position="2250"/>
    </location>
</feature>
<feature type="compositionally biased region" description="Low complexity" evidence="1">
    <location>
        <begin position="2515"/>
        <end position="2536"/>
    </location>
</feature>
<feature type="compositionally biased region" description="Basic and acidic residues" evidence="1">
    <location>
        <begin position="2575"/>
        <end position="2587"/>
    </location>
</feature>
<feature type="compositionally biased region" description="Low complexity" evidence="1">
    <location>
        <begin position="479"/>
        <end position="499"/>
    </location>
</feature>
<feature type="compositionally biased region" description="Polar residues" evidence="1">
    <location>
        <begin position="2495"/>
        <end position="2504"/>
    </location>
</feature>
<feature type="compositionally biased region" description="Basic and acidic residues" evidence="1">
    <location>
        <begin position="550"/>
        <end position="559"/>
    </location>
</feature>
<dbReference type="InterPro" id="IPR014770">
    <property type="entry name" value="Munc13_1"/>
</dbReference>
<dbReference type="PROSITE" id="PS51258">
    <property type="entry name" value="MHD1"/>
    <property type="match status" value="1"/>
</dbReference>
<feature type="compositionally biased region" description="Basic and acidic residues" evidence="1">
    <location>
        <begin position="121"/>
        <end position="137"/>
    </location>
</feature>
<dbReference type="OrthoDB" id="341860at2759"/>
<evidence type="ECO:0000256" key="1">
    <source>
        <dbReference type="SAM" id="MobiDB-lite"/>
    </source>
</evidence>
<feature type="region of interest" description="Disordered" evidence="1">
    <location>
        <begin position="543"/>
        <end position="728"/>
    </location>
</feature>
<protein>
    <recommendedName>
        <fullName evidence="2">MHD1 domain-containing protein</fullName>
    </recommendedName>
</protein>
<proteinExistence type="predicted"/>
<feature type="compositionally biased region" description="Basic and acidic residues" evidence="1">
    <location>
        <begin position="2480"/>
        <end position="2493"/>
    </location>
</feature>
<feature type="region of interest" description="Disordered" evidence="1">
    <location>
        <begin position="1193"/>
        <end position="1348"/>
    </location>
</feature>
<feature type="compositionally biased region" description="Polar residues" evidence="1">
    <location>
        <begin position="642"/>
        <end position="654"/>
    </location>
</feature>
<feature type="compositionally biased region" description="Polar residues" evidence="1">
    <location>
        <begin position="690"/>
        <end position="704"/>
    </location>
</feature>
<feature type="compositionally biased region" description="Polar residues" evidence="1">
    <location>
        <begin position="2232"/>
        <end position="2250"/>
    </location>
</feature>
<dbReference type="InterPro" id="IPR027267">
    <property type="entry name" value="AH/BAR_dom_sf"/>
</dbReference>
<feature type="region of interest" description="Disordered" evidence="1">
    <location>
        <begin position="375"/>
        <end position="531"/>
    </location>
</feature>
<feature type="region of interest" description="Disordered" evidence="1">
    <location>
        <begin position="92"/>
        <end position="137"/>
    </location>
</feature>
<feature type="region of interest" description="Disordered" evidence="1">
    <location>
        <begin position="2416"/>
        <end position="2444"/>
    </location>
</feature>
<feature type="region of interest" description="Disordered" evidence="1">
    <location>
        <begin position="1653"/>
        <end position="1697"/>
    </location>
</feature>
<feature type="compositionally biased region" description="Basic residues" evidence="1">
    <location>
        <begin position="2091"/>
        <end position="2108"/>
    </location>
</feature>
<keyword evidence="4" id="KW-1185">Reference proteome</keyword>
<dbReference type="Gene3D" id="1.20.1270.60">
    <property type="entry name" value="Arfaptin homology (AH) domain/BAR domain"/>
    <property type="match status" value="1"/>
</dbReference>
<gene>
    <name evidence="3" type="ORF">Vbra_702</name>
</gene>
<organism evidence="3 4">
    <name type="scientific">Vitrella brassicaformis (strain CCMP3155)</name>
    <dbReference type="NCBI Taxonomy" id="1169540"/>
    <lineage>
        <taxon>Eukaryota</taxon>
        <taxon>Sar</taxon>
        <taxon>Alveolata</taxon>
        <taxon>Colpodellida</taxon>
        <taxon>Vitrellaceae</taxon>
        <taxon>Vitrella</taxon>
    </lineage>
</organism>
<feature type="region of interest" description="Disordered" evidence="1">
    <location>
        <begin position="2043"/>
        <end position="2108"/>
    </location>
</feature>
<feature type="compositionally biased region" description="Polar residues" evidence="1">
    <location>
        <begin position="512"/>
        <end position="525"/>
    </location>
</feature>
<evidence type="ECO:0000313" key="3">
    <source>
        <dbReference type="EMBL" id="CEM16379.1"/>
    </source>
</evidence>
<feature type="region of interest" description="Disordered" evidence="1">
    <location>
        <begin position="2477"/>
        <end position="2593"/>
    </location>
</feature>
<feature type="compositionally biased region" description="Low complexity" evidence="1">
    <location>
        <begin position="2000"/>
        <end position="2013"/>
    </location>
</feature>
<dbReference type="Gene3D" id="1.10.357.50">
    <property type="match status" value="1"/>
</dbReference>
<dbReference type="Proteomes" id="UP000041254">
    <property type="component" value="Unassembled WGS sequence"/>
</dbReference>
<reference evidence="3 4" key="1">
    <citation type="submission" date="2014-11" db="EMBL/GenBank/DDBJ databases">
        <authorList>
            <person name="Zhu J."/>
            <person name="Qi W."/>
            <person name="Song R."/>
        </authorList>
    </citation>
    <scope>NUCLEOTIDE SEQUENCE [LARGE SCALE GENOMIC DNA]</scope>
</reference>
<evidence type="ECO:0000259" key="2">
    <source>
        <dbReference type="PROSITE" id="PS51258"/>
    </source>
</evidence>
<feature type="region of interest" description="Disordered" evidence="1">
    <location>
        <begin position="2121"/>
        <end position="2141"/>
    </location>
</feature>
<dbReference type="InParanoid" id="A0A0G4FPM7"/>
<accession>A0A0G4FPM7</accession>
<feature type="compositionally biased region" description="Polar residues" evidence="1">
    <location>
        <begin position="1195"/>
        <end position="1204"/>
    </location>
</feature>
<feature type="region of interest" description="Disordered" evidence="1">
    <location>
        <begin position="2000"/>
        <end position="2030"/>
    </location>
</feature>
<feature type="region of interest" description="Disordered" evidence="1">
    <location>
        <begin position="271"/>
        <end position="309"/>
    </location>
</feature>
<evidence type="ECO:0000313" key="4">
    <source>
        <dbReference type="Proteomes" id="UP000041254"/>
    </source>
</evidence>
<feature type="region of interest" description="Disordered" evidence="1">
    <location>
        <begin position="30"/>
        <end position="51"/>
    </location>
</feature>
<dbReference type="EMBL" id="CDMY01000477">
    <property type="protein sequence ID" value="CEM16379.1"/>
    <property type="molecule type" value="Genomic_DNA"/>
</dbReference>
<sequence length="2593" mass="280103">MMLDLGSIQALVESERSVIGVVKDLASRLDSTHRQSSSKLSPLLHKEEGGQQDAGKGWLTLLGELGQQATQLVATLEALALPPLGDAIAKIKTEGRGSGGRSRSPDQRQPDKQGGQGDRATAAEEVAKAEAHKRKADEELERAVLNKEELVKRFGNKLAAVVLDKADRRIQAAFANQANAVDQLARATAELNAPGLRVSGSPDEVDKLESLEAARLNAMRDSLRGWAKALHHFREDFTVSLDEYIRQVESFDPAGDMEHFLTKKLKVPPAEARRRAERYTTGAGSPLARPPSPARFPTADHGPRLDPLDGSLRQEVERLQRELDDRDRQVAVAKADLNRAQDDLQKVRVREVTLINQNDILKSEGTMLKDKIRQLESKRTSTDAALPSPPATIGSASRQQHPRVGAVDGGGVAPMAVDTDRQVSQQGVAGRVTTPPMSARGGGPGHGQAAHQAMGDEDDSTTPAHMAAITSARQRLRRGPSQQRQGQQQQQQHQQQQQGGARGDWAGEAPSIISSDNGARSQSPVPQRAVTDQARLPDAAIMTQPPQEGQPRHGDHQQQREASPSSPELAGMIDTGIDMFFTSRQESPPPGLATAPHPRTDAALSTRPPAGLRTTQGFEGPGGPATAARPGWRRQETGGFGQQRSVSSGSTPPTSRRGGSAEDFHTATGAAAPAAPPAVAPPAKVGVSDVRQSAGRSSVSSPQASVPHLDLKHLSQAATGAAGDLRRKTDDEGRIYSFSTEGQGTTAAKHRYYEARQSSRLSDDKGPPGPASAAVGAVLSEMRQRADQLMATWAGGTDDLADQRKKDTFVNMKRMSNRRATDKWVEVQQQHEERLLAFCSHAEAARPQHKDLKGKAGEGSEGGGAAAHRDWFAKDFYKGSAVLERHIDLPVGAPSHTHLAPAKPIKLSSLGGGVQWGSAKMDDLQWSCLSYEVLLLGFQHLVTQTAAKTILLADVAGADDTPGGGRRGDKKMDKVARMEHEAIVDLFRSVVTLMRVRLGIPQRLHEMIVHLTLPDANELSGSSGGGASTLHPMDLRYRVIRLIESWQHASDDNPDKPGQRLGGQKAFRDWVSRQLHLLGLAFLHRVQRLYRFVSPSKAPSTSARAPQSDPAVASFDARPSALRFYLEEGAETITILQDALDAGHWGTTAPSPTTGQQATRSKWASRKGLYRLLHCMTCIERLDANIRSRVALTADRNSPDTARPSSKSGGRRKSHRRNPQEGSDRGSSASEGDGSSPGKALPIEAEESRSGSASSHSPSPEPRPDDRKKGAGGRHMSALPSTSSSGHGGKGVGFEDEVSDGAHPKRDPMRRRATRARTATGHLGPAAAPGDESGKEEPKITQRRKSRRNIDGILTEDGVWFGRHSYWRYDSPLLQLFFSYLYRACTDSSSPSRLHLEAPRIARALVICAHMAQAGRVAPSPRRPGGGGSGKGGDPGPLLPCMALDTHAVLCCQALWREVAKAGDDADEFADITTDEASQETGSIVVPPVAAVESLQSIIGGFSAWLFSDFDPTDVPPEKRQATPVGRIISVVPRSLGAGLNATLVVAMPQAQHTAAAAQVPVTEEWCCLPLEAATQQEGKPKRLVGVSLSSAGRVERVVYELCLRRSLAGVCRDEMAAVLSDYRLRLEPESLRPLLTVWTKMQGMMRVKISGMPTKTDTKQDGPAEEGGGRGAKKMFEGGLSTGHSTSRSTARASRREGYYDRPLSEILNGPSIQEDILRYFVCSTCRGMFHRLFDPVMAAIQLAQNAATSLKMLRTDQDNPSQEDQEFDKERYEVVSSFGTAMESFVNEVRCELQYFAPVWRDFLPDNQHPAIVMYTGRFVLHGAMKAMLGSPYWADTDIPPGGEKVIKNVRSFELLVGQVRLSTGVHLPSEPDLMDLLAPVLAATLANRFRSVEDVLHRCIANEQWRPIAPPDVLHSSSVIDLFSFVFQIFEAMMDLNPPLDWFLPSLLSFLSRLTSTYCGALRRQCDGVGLFKLRPRCSTNFQTLVDRFKEPPAAAAAAAKSSSAPTKPTFMSAAKGPVPPVRKSTPLTAGQQALLRIFMPSDKIGRDTSGGESDTGAESGHEAGSDSDDGEGGNKSDTSSPGGGRWSSRRQSKHKKKDKQRGKSIMRMSFFGGVGVMRGLSDKKEGEGDQGADAEETEGKCNCGAVTTALLEVPEYVLRQSLPEVLLRLHNLHFFISQLEQIVGKFMTMAKKDAAVSDPLIAPIRTALNLPPSPTTQHSKVKDGAGRSNKQQQQQGVGESDASVQQRGEGMGRMVALASVESMEEVLREGIDKCVEIVHSTAFAIARYVASRMVYVDLQSAFFMDLYAPSLQEAPFENVVLSFRQSVNRFFTRTPAAFRAPLLQQFLLEVAQAWMWVVVCLGHQGQMFESSELGLLYGDLMALKNYAHELHIDEAVPLPPVASPYLPPRIHTVETGRRDSITSPGGSRGKGGNKAGPPDSIRVLEHISAFLGTLEEKPDCLVAEGGHIGGMLNALDRGRDADATPHEDTETQQQFRSTPTQKRKTLFARVAGATSGSASAAANDNGASAAGDASGGEETPRGDKSSKKWTLTSMTRRFTIWKGPSGRSKSPRRDDSGGNDEGHNPFGAG</sequence>